<dbReference type="Proteomes" id="UP001153269">
    <property type="component" value="Unassembled WGS sequence"/>
</dbReference>
<proteinExistence type="predicted"/>
<evidence type="ECO:0000313" key="2">
    <source>
        <dbReference type="EMBL" id="CAB1443626.1"/>
    </source>
</evidence>
<sequence length="129" mass="14259">RFSSSSSSSSSPPYSCVRSQKPLDIPHICVGDQATPSPRLQHHRRRIYPGSRTTKTRGRNKSTACAKRNHNEIEDISPYLVYNIHLGCLLADKRIRGAEGGTSLVRNSPGEEDAQKEEPDCVTSCYEAS</sequence>
<feature type="non-terminal residue" evidence="2">
    <location>
        <position position="129"/>
    </location>
</feature>
<gene>
    <name evidence="2" type="ORF">PLEPLA_LOCUS31342</name>
</gene>
<organism evidence="2 3">
    <name type="scientific">Pleuronectes platessa</name>
    <name type="common">European plaice</name>
    <dbReference type="NCBI Taxonomy" id="8262"/>
    <lineage>
        <taxon>Eukaryota</taxon>
        <taxon>Metazoa</taxon>
        <taxon>Chordata</taxon>
        <taxon>Craniata</taxon>
        <taxon>Vertebrata</taxon>
        <taxon>Euteleostomi</taxon>
        <taxon>Actinopterygii</taxon>
        <taxon>Neopterygii</taxon>
        <taxon>Teleostei</taxon>
        <taxon>Neoteleostei</taxon>
        <taxon>Acanthomorphata</taxon>
        <taxon>Carangaria</taxon>
        <taxon>Pleuronectiformes</taxon>
        <taxon>Pleuronectoidei</taxon>
        <taxon>Pleuronectidae</taxon>
        <taxon>Pleuronectes</taxon>
    </lineage>
</organism>
<protein>
    <submittedName>
        <fullName evidence="2">Uncharacterized protein</fullName>
    </submittedName>
</protein>
<accession>A0A9N7V3W7</accession>
<comment type="caution">
    <text evidence="2">The sequence shown here is derived from an EMBL/GenBank/DDBJ whole genome shotgun (WGS) entry which is preliminary data.</text>
</comment>
<evidence type="ECO:0000313" key="3">
    <source>
        <dbReference type="Proteomes" id="UP001153269"/>
    </source>
</evidence>
<feature type="region of interest" description="Disordered" evidence="1">
    <location>
        <begin position="100"/>
        <end position="129"/>
    </location>
</feature>
<dbReference type="AlphaFoldDB" id="A0A9N7V3W7"/>
<keyword evidence="3" id="KW-1185">Reference proteome</keyword>
<dbReference type="EMBL" id="CADEAL010003136">
    <property type="protein sequence ID" value="CAB1443626.1"/>
    <property type="molecule type" value="Genomic_DNA"/>
</dbReference>
<evidence type="ECO:0000256" key="1">
    <source>
        <dbReference type="SAM" id="MobiDB-lite"/>
    </source>
</evidence>
<name>A0A9N7V3W7_PLEPL</name>
<reference evidence="2" key="1">
    <citation type="submission" date="2020-03" db="EMBL/GenBank/DDBJ databases">
        <authorList>
            <person name="Weist P."/>
        </authorList>
    </citation>
    <scope>NUCLEOTIDE SEQUENCE</scope>
</reference>